<dbReference type="PANTHER" id="PTHR39210">
    <property type="entry name" value="HEPARIN-SULFATE LYASE"/>
    <property type="match status" value="1"/>
</dbReference>
<feature type="chain" id="PRO_5045976578" evidence="5">
    <location>
        <begin position="22"/>
        <end position="747"/>
    </location>
</feature>
<evidence type="ECO:0000256" key="2">
    <source>
        <dbReference type="ARBA" id="ARBA00022729"/>
    </source>
</evidence>
<evidence type="ECO:0000259" key="7">
    <source>
        <dbReference type="Pfam" id="PF16889"/>
    </source>
</evidence>
<keyword evidence="4" id="KW-0456">Lyase</keyword>
<evidence type="ECO:0000259" key="6">
    <source>
        <dbReference type="Pfam" id="PF07940"/>
    </source>
</evidence>
<feature type="domain" description="Heparin-sulfate lyase N-terminal" evidence="7">
    <location>
        <begin position="125"/>
        <end position="348"/>
    </location>
</feature>
<dbReference type="EMBL" id="CP124855">
    <property type="protein sequence ID" value="WHF51473.1"/>
    <property type="molecule type" value="Genomic_DNA"/>
</dbReference>
<dbReference type="Gene3D" id="1.50.10.100">
    <property type="entry name" value="Chondroitin AC/alginate lyase"/>
    <property type="match status" value="1"/>
</dbReference>
<evidence type="ECO:0000256" key="1">
    <source>
        <dbReference type="ARBA" id="ARBA00004418"/>
    </source>
</evidence>
<dbReference type="PANTHER" id="PTHR39210:SF1">
    <property type="entry name" value="HEPARIN-SULFATE LYASE"/>
    <property type="match status" value="1"/>
</dbReference>
<dbReference type="Gene3D" id="2.70.98.70">
    <property type="match status" value="1"/>
</dbReference>
<dbReference type="InterPro" id="IPR012480">
    <property type="entry name" value="Hepar_II_III_C"/>
</dbReference>
<evidence type="ECO:0000313" key="8">
    <source>
        <dbReference type="EMBL" id="WHF51473.1"/>
    </source>
</evidence>
<gene>
    <name evidence="8" type="ORF">QGN23_13755</name>
</gene>
<dbReference type="Proteomes" id="UP001241656">
    <property type="component" value="Chromosome"/>
</dbReference>
<dbReference type="Pfam" id="PF16889">
    <property type="entry name" value="Hepar_II_III_N"/>
    <property type="match status" value="1"/>
</dbReference>
<feature type="domain" description="Heparinase II/III-like C-terminal" evidence="6">
    <location>
        <begin position="409"/>
        <end position="579"/>
    </location>
</feature>
<organism evidence="8 9">
    <name type="scientific">Chryseobacterium gotjawalense</name>
    <dbReference type="NCBI Taxonomy" id="3042315"/>
    <lineage>
        <taxon>Bacteria</taxon>
        <taxon>Pseudomonadati</taxon>
        <taxon>Bacteroidota</taxon>
        <taxon>Flavobacteriia</taxon>
        <taxon>Flavobacteriales</taxon>
        <taxon>Weeksellaceae</taxon>
        <taxon>Chryseobacterium group</taxon>
        <taxon>Chryseobacterium</taxon>
    </lineage>
</organism>
<dbReference type="RefSeq" id="WP_282904814.1">
    <property type="nucleotide sequence ID" value="NZ_CP124855.1"/>
</dbReference>
<keyword evidence="3" id="KW-0574">Periplasm</keyword>
<feature type="signal peptide" evidence="5">
    <location>
        <begin position="1"/>
        <end position="21"/>
    </location>
</feature>
<accession>A0ABY8RE76</accession>
<protein>
    <submittedName>
        <fullName evidence="8">Heparinase II/III family protein</fullName>
    </submittedName>
</protein>
<keyword evidence="9" id="KW-1185">Reference proteome</keyword>
<keyword evidence="2 5" id="KW-0732">Signal</keyword>
<dbReference type="InterPro" id="IPR008929">
    <property type="entry name" value="Chondroitin_lyas"/>
</dbReference>
<dbReference type="Pfam" id="PF07940">
    <property type="entry name" value="Hepar_II_III_C"/>
    <property type="match status" value="1"/>
</dbReference>
<evidence type="ECO:0000256" key="3">
    <source>
        <dbReference type="ARBA" id="ARBA00022764"/>
    </source>
</evidence>
<evidence type="ECO:0000256" key="5">
    <source>
        <dbReference type="SAM" id="SignalP"/>
    </source>
</evidence>
<dbReference type="InterPro" id="IPR031680">
    <property type="entry name" value="Hepar_II_III_N"/>
</dbReference>
<proteinExistence type="predicted"/>
<dbReference type="SUPFAM" id="SSF48230">
    <property type="entry name" value="Chondroitin AC/alginate lyase"/>
    <property type="match status" value="1"/>
</dbReference>
<reference evidence="8 9" key="1">
    <citation type="submission" date="2023-05" db="EMBL/GenBank/DDBJ databases">
        <title>Genomic insight into Chryseobacterium sp. wdc7 isolated forest soil (Gotjawal).</title>
        <authorList>
            <person name="Park S.-J."/>
        </authorList>
    </citation>
    <scope>NUCLEOTIDE SEQUENCE [LARGE SCALE GENOMIC DNA]</scope>
    <source>
        <strain evidence="9">wdc7</strain>
    </source>
</reference>
<comment type="subcellular location">
    <subcellularLocation>
        <location evidence="1">Periplasm</location>
    </subcellularLocation>
</comment>
<evidence type="ECO:0000256" key="4">
    <source>
        <dbReference type="ARBA" id="ARBA00023239"/>
    </source>
</evidence>
<name>A0ABY8RE76_9FLAO</name>
<evidence type="ECO:0000313" key="9">
    <source>
        <dbReference type="Proteomes" id="UP001241656"/>
    </source>
</evidence>
<sequence>MKYSKFFLLLFSCVFSVKTFAQNIPSEKIIGAKDLQYYLKPEIVQELGGTKAITNAKLAQYFRDKFSERYFYDWKTNDARFKEYALIYPNAQSTHTKNALDHLAKFEAVTPWKLPFNYKNGEPVNAYAMRHLARQHKMADIAFYYQFQNKKPEYFHYFKDQLKSLNTALALNRYETIDDGNGVYEAFRSGYRVLNWLQIHTLFLGEKEYSDEDQLLTVATLIQHASNLYETNTEFVPGNHQTRGMSALAMLSILFSDFKDADLWKDRAMSLLHEHLSKEINKDGFQFERTVHYHISDIDNYFYVYQLAKNSHVNINPILELKLRSLFQTLPKIAYPDKSAPVFSDDTNAPWAEKNDISGALTLGFLLFKDPEMGYFASDHVPADVYWYLSDAQLKSLSNLKAQAPIVKSVDFPETGYYIMREGWKKDDKVMAISNGLDPYKPDHQHGDMLGIQAVANGNVILPNYQVRYSQKDYEFFKNSMVKNVALVDDELQGKEYTGNQGGSGFGKFRSLPQPQNIAWNTNENLDLYIGSHNGFENIGVKYSRQVIYVKNDFWLVKDNFRSNAPHTYKQIWQGHYTLQKGPDLLRSAFDDGSGNDIYQLKPADAVSSSGTQGKQWNVVSKNNNSNYSFITAIVPFKTFDQSIDQYQENTSLKGWNINDLQWKTEGTRAISLTKENLAVFFSVKSLTIENTQFHLSEEADIFVKTKGNTVLIQSLSENDLILDYQYLKNKKTIVLKPGEEVKVNTK</sequence>